<name>A0A060E0B2_9PROT</name>
<feature type="transmembrane region" description="Helical" evidence="6">
    <location>
        <begin position="76"/>
        <end position="99"/>
    </location>
</feature>
<feature type="transmembrane region" description="Helical" evidence="6">
    <location>
        <begin position="162"/>
        <end position="185"/>
    </location>
</feature>
<proteinExistence type="inferred from homology"/>
<gene>
    <name evidence="8" type="ORF">ABAZ39_33170</name>
</gene>
<evidence type="ECO:0000256" key="1">
    <source>
        <dbReference type="ARBA" id="ARBA00004651"/>
    </source>
</evidence>
<dbReference type="AlphaFoldDB" id="A0A060E0B2"/>
<evidence type="ECO:0000256" key="6">
    <source>
        <dbReference type="RuleBase" id="RU366058"/>
    </source>
</evidence>
<protein>
    <recommendedName>
        <fullName evidence="6">TVP38/TMEM64 family membrane protein</fullName>
    </recommendedName>
</protein>
<reference evidence="8 9" key="1">
    <citation type="journal article" date="2014" name="Genome Announc.">
        <title>Complete Genome Sequence of the Model Rhizosphere Strain Azospirillum brasilense Az39, Successfully Applied in Agriculture.</title>
        <authorList>
            <person name="Rivera D."/>
            <person name="Revale S."/>
            <person name="Molina R."/>
            <person name="Gualpa J."/>
            <person name="Puente M."/>
            <person name="Maroniche G."/>
            <person name="Paris G."/>
            <person name="Baker D."/>
            <person name="Clavijo B."/>
            <person name="McLay K."/>
            <person name="Spaepen S."/>
            <person name="Perticari A."/>
            <person name="Vazquez M."/>
            <person name="Wisniewski-Dye F."/>
            <person name="Watkins C."/>
            <person name="Martinez-Abarca F."/>
            <person name="Vanderleyden J."/>
            <person name="Cassan F."/>
        </authorList>
    </citation>
    <scope>NUCLEOTIDE SEQUENCE [LARGE SCALE GENOMIC DNA]</scope>
    <source>
        <strain evidence="8 9">Az39</strain>
        <plasmid evidence="8">AbAZ39_p5</plasmid>
    </source>
</reference>
<evidence type="ECO:0000256" key="2">
    <source>
        <dbReference type="ARBA" id="ARBA00022475"/>
    </source>
</evidence>
<dbReference type="InterPro" id="IPR015414">
    <property type="entry name" value="TMEM64"/>
</dbReference>
<keyword evidence="8" id="KW-0614">Plasmid</keyword>
<keyword evidence="3 6" id="KW-0812">Transmembrane</keyword>
<evidence type="ECO:0000256" key="3">
    <source>
        <dbReference type="ARBA" id="ARBA00022692"/>
    </source>
</evidence>
<comment type="similarity">
    <text evidence="6">Belongs to the TVP38/TMEM64 family.</text>
</comment>
<feature type="transmembrane region" description="Helical" evidence="6">
    <location>
        <begin position="52"/>
        <end position="69"/>
    </location>
</feature>
<evidence type="ECO:0000313" key="9">
    <source>
        <dbReference type="Proteomes" id="UP000027186"/>
    </source>
</evidence>
<dbReference type="Pfam" id="PF09335">
    <property type="entry name" value="VTT_dom"/>
    <property type="match status" value="1"/>
</dbReference>
<keyword evidence="4 6" id="KW-1133">Transmembrane helix</keyword>
<accession>A0A060E0B2</accession>
<dbReference type="Proteomes" id="UP000027186">
    <property type="component" value="Plasmid AbAZ39_p5"/>
</dbReference>
<dbReference type="GO" id="GO:0005886">
    <property type="term" value="C:plasma membrane"/>
    <property type="evidence" value="ECO:0007669"/>
    <property type="project" value="UniProtKB-SubCell"/>
</dbReference>
<dbReference type="PANTHER" id="PTHR12677:SF59">
    <property type="entry name" value="GOLGI APPARATUS MEMBRANE PROTEIN TVP38-RELATED"/>
    <property type="match status" value="1"/>
</dbReference>
<evidence type="ECO:0000313" key="8">
    <source>
        <dbReference type="EMBL" id="AIB16688.1"/>
    </source>
</evidence>
<dbReference type="KEGG" id="abq:ABAZ39_33170"/>
<evidence type="ECO:0000256" key="5">
    <source>
        <dbReference type="ARBA" id="ARBA00023136"/>
    </source>
</evidence>
<feature type="transmembrane region" description="Helical" evidence="6">
    <location>
        <begin position="197"/>
        <end position="214"/>
    </location>
</feature>
<feature type="domain" description="VTT" evidence="7">
    <location>
        <begin position="69"/>
        <end position="185"/>
    </location>
</feature>
<dbReference type="RefSeq" id="WP_051658840.1">
    <property type="nucleotide sequence ID" value="NZ_CP007798.1"/>
</dbReference>
<dbReference type="InterPro" id="IPR032816">
    <property type="entry name" value="VTT_dom"/>
</dbReference>
<evidence type="ECO:0000256" key="4">
    <source>
        <dbReference type="ARBA" id="ARBA00022989"/>
    </source>
</evidence>
<geneLocation type="plasmid" evidence="8 9">
    <name>AbAZ39_p5</name>
</geneLocation>
<keyword evidence="5 6" id="KW-0472">Membrane</keyword>
<sequence>MAERRPPSLSTLRNLGRGLLALLLLGGAGVWWAWHGTFGMDALQDVLRHHPAAPLLFLLLHILASLLFFPRSVMAMVAGLVFGVWWGGVLAAAGSVVGASTGFLLTRYVCNGLVPALDGARWGEALRRLENGGWRAVAMLRLVPVLPHSGVNYALGLTRVRLGAYAFGSLVGQLPMTVAFVQFGAAGDHALAGKPDWIAPTVIGLSLLILSVLLPKVGPKLREKFGAGRA</sequence>
<dbReference type="EMBL" id="CP007798">
    <property type="protein sequence ID" value="AIB16688.1"/>
    <property type="molecule type" value="Genomic_DNA"/>
</dbReference>
<comment type="subcellular location">
    <subcellularLocation>
        <location evidence="1 6">Cell membrane</location>
        <topology evidence="1 6">Multi-pass membrane protein</topology>
    </subcellularLocation>
</comment>
<keyword evidence="2 6" id="KW-1003">Cell membrane</keyword>
<evidence type="ECO:0000259" key="7">
    <source>
        <dbReference type="Pfam" id="PF09335"/>
    </source>
</evidence>
<feature type="transmembrane region" description="Helical" evidence="6">
    <location>
        <begin position="12"/>
        <end position="32"/>
    </location>
</feature>
<feature type="transmembrane region" description="Helical" evidence="6">
    <location>
        <begin position="136"/>
        <end position="155"/>
    </location>
</feature>
<organism evidence="8 9">
    <name type="scientific">Azospirillum argentinense</name>
    <dbReference type="NCBI Taxonomy" id="2970906"/>
    <lineage>
        <taxon>Bacteria</taxon>
        <taxon>Pseudomonadati</taxon>
        <taxon>Pseudomonadota</taxon>
        <taxon>Alphaproteobacteria</taxon>
        <taxon>Rhodospirillales</taxon>
        <taxon>Azospirillaceae</taxon>
        <taxon>Azospirillum</taxon>
    </lineage>
</organism>
<dbReference type="PANTHER" id="PTHR12677">
    <property type="entry name" value="GOLGI APPARATUS MEMBRANE PROTEIN TVP38-RELATED"/>
    <property type="match status" value="1"/>
</dbReference>